<comment type="subcellular location">
    <subcellularLocation>
        <location evidence="1">Membrane</location>
        <topology evidence="1">Multi-pass membrane protein</topology>
    </subcellularLocation>
</comment>
<dbReference type="InterPro" id="IPR036739">
    <property type="entry name" value="SLC41_membr_dom_sf"/>
</dbReference>
<evidence type="ECO:0000256" key="2">
    <source>
        <dbReference type="ARBA" id="ARBA00009749"/>
    </source>
</evidence>
<dbReference type="Proteomes" id="UP001057375">
    <property type="component" value="Unassembled WGS sequence"/>
</dbReference>
<name>A0ABQ5KDR8_9EUKA</name>
<evidence type="ECO:0000256" key="4">
    <source>
        <dbReference type="ARBA" id="ARBA00022692"/>
    </source>
</evidence>
<dbReference type="Gene3D" id="1.10.357.20">
    <property type="entry name" value="SLC41 divalent cation transporters, integral membrane domain"/>
    <property type="match status" value="1"/>
</dbReference>
<dbReference type="InterPro" id="IPR006667">
    <property type="entry name" value="SLC41_membr_dom"/>
</dbReference>
<keyword evidence="7 8" id="KW-0472">Membrane</keyword>
<feature type="non-terminal residue" evidence="10">
    <location>
        <position position="1"/>
    </location>
</feature>
<evidence type="ECO:0000256" key="1">
    <source>
        <dbReference type="ARBA" id="ARBA00004141"/>
    </source>
</evidence>
<organism evidence="10 11">
    <name type="scientific">Aduncisulcus paluster</name>
    <dbReference type="NCBI Taxonomy" id="2918883"/>
    <lineage>
        <taxon>Eukaryota</taxon>
        <taxon>Metamonada</taxon>
        <taxon>Carpediemonas-like organisms</taxon>
        <taxon>Aduncisulcus</taxon>
    </lineage>
</organism>
<keyword evidence="4 8" id="KW-0812">Transmembrane</keyword>
<reference evidence="10" key="1">
    <citation type="submission" date="2022-03" db="EMBL/GenBank/DDBJ databases">
        <title>Draft genome sequence of Aduncisulcus paluster, a free-living microaerophilic Fornicata.</title>
        <authorList>
            <person name="Yuyama I."/>
            <person name="Kume K."/>
            <person name="Tamura T."/>
            <person name="Inagaki Y."/>
            <person name="Hashimoto T."/>
        </authorList>
    </citation>
    <scope>NUCLEOTIDE SEQUENCE</scope>
    <source>
        <strain evidence="10">NY0171</strain>
    </source>
</reference>
<comment type="caution">
    <text evidence="10">The sequence shown here is derived from an EMBL/GenBank/DDBJ whole genome shotgun (WGS) entry which is preliminary data.</text>
</comment>
<keyword evidence="3" id="KW-0813">Transport</keyword>
<evidence type="ECO:0000256" key="8">
    <source>
        <dbReference type="SAM" id="Phobius"/>
    </source>
</evidence>
<evidence type="ECO:0000259" key="9">
    <source>
        <dbReference type="Pfam" id="PF01769"/>
    </source>
</evidence>
<sequence length="119" mass="12794">GQQALAVMIRQFATEKFDRKKSWEAVLREFKIGLANGICISFLVLGAVFMLTSNYTLALVMSGALFIDMVLGAVVGGSIPIILKEFGRDPAQASSIFLTTITDSFGFLSLLGLAGLFLL</sequence>
<feature type="transmembrane region" description="Helical" evidence="8">
    <location>
        <begin position="30"/>
        <end position="51"/>
    </location>
</feature>
<feature type="transmembrane region" description="Helical" evidence="8">
    <location>
        <begin position="57"/>
        <end position="83"/>
    </location>
</feature>
<evidence type="ECO:0000256" key="7">
    <source>
        <dbReference type="ARBA" id="ARBA00023136"/>
    </source>
</evidence>
<dbReference type="SUPFAM" id="SSF161093">
    <property type="entry name" value="MgtE membrane domain-like"/>
    <property type="match status" value="1"/>
</dbReference>
<keyword evidence="5" id="KW-0460">Magnesium</keyword>
<evidence type="ECO:0000256" key="5">
    <source>
        <dbReference type="ARBA" id="ARBA00022842"/>
    </source>
</evidence>
<evidence type="ECO:0000256" key="3">
    <source>
        <dbReference type="ARBA" id="ARBA00022448"/>
    </source>
</evidence>
<dbReference type="PANTHER" id="PTHR41394">
    <property type="entry name" value="MAGNESIUM TRANSPORTER MGTE"/>
    <property type="match status" value="1"/>
</dbReference>
<accession>A0ABQ5KDR8</accession>
<gene>
    <name evidence="10" type="ORF">ADUPG1_005605</name>
</gene>
<dbReference type="Pfam" id="PF01769">
    <property type="entry name" value="MgtE"/>
    <property type="match status" value="1"/>
</dbReference>
<feature type="domain" description="SLC41A/MgtE integral membrane" evidence="9">
    <location>
        <begin position="1"/>
        <end position="113"/>
    </location>
</feature>
<evidence type="ECO:0000256" key="6">
    <source>
        <dbReference type="ARBA" id="ARBA00022989"/>
    </source>
</evidence>
<feature type="transmembrane region" description="Helical" evidence="8">
    <location>
        <begin position="95"/>
        <end position="118"/>
    </location>
</feature>
<proteinExistence type="inferred from homology"/>
<protein>
    <submittedName>
        <fullName evidence="10">Magnesium transporter MgtE like protein</fullName>
    </submittedName>
</protein>
<keyword evidence="6 8" id="KW-1133">Transmembrane helix</keyword>
<comment type="similarity">
    <text evidence="2">Belongs to the SLC41A transporter family.</text>
</comment>
<evidence type="ECO:0000313" key="11">
    <source>
        <dbReference type="Proteomes" id="UP001057375"/>
    </source>
</evidence>
<dbReference type="EMBL" id="BQXS01009007">
    <property type="protein sequence ID" value="GKT30708.1"/>
    <property type="molecule type" value="Genomic_DNA"/>
</dbReference>
<evidence type="ECO:0000313" key="10">
    <source>
        <dbReference type="EMBL" id="GKT30708.1"/>
    </source>
</evidence>
<dbReference type="PANTHER" id="PTHR41394:SF5">
    <property type="entry name" value="SLC41A_MGTE INTEGRAL MEMBRANE DOMAIN-CONTAINING PROTEIN"/>
    <property type="match status" value="1"/>
</dbReference>
<keyword evidence="11" id="KW-1185">Reference proteome</keyword>